<dbReference type="Pfam" id="PF02796">
    <property type="entry name" value="HTH_7"/>
    <property type="match status" value="1"/>
</dbReference>
<protein>
    <submittedName>
        <fullName evidence="2">Helix-turn-helix domain-containing protein</fullName>
    </submittedName>
</protein>
<feature type="domain" description="Resolvase HTH" evidence="1">
    <location>
        <begin position="95"/>
        <end position="136"/>
    </location>
</feature>
<evidence type="ECO:0000313" key="3">
    <source>
        <dbReference type="Proteomes" id="UP000544054"/>
    </source>
</evidence>
<evidence type="ECO:0000259" key="1">
    <source>
        <dbReference type="Pfam" id="PF02796"/>
    </source>
</evidence>
<gene>
    <name evidence="2" type="ORF">HHL23_02760</name>
</gene>
<dbReference type="AlphaFoldDB" id="A0A7Y0AKC8"/>
<dbReference type="GO" id="GO:0003677">
    <property type="term" value="F:DNA binding"/>
    <property type="evidence" value="ECO:0007669"/>
    <property type="project" value="InterPro"/>
</dbReference>
<keyword evidence="3" id="KW-1185">Reference proteome</keyword>
<reference evidence="2 3" key="1">
    <citation type="submission" date="2020-04" db="EMBL/GenBank/DDBJ databases">
        <title>Chryseobacterium sp. RP-3-3 sp. nov., isolated from Jeju soil.</title>
        <authorList>
            <person name="Dahal R.H."/>
        </authorList>
    </citation>
    <scope>NUCLEOTIDE SEQUENCE [LARGE SCALE GENOMIC DNA]</scope>
    <source>
        <strain evidence="2 3">RP-3-3</strain>
    </source>
</reference>
<comment type="caution">
    <text evidence="2">The sequence shown here is derived from an EMBL/GenBank/DDBJ whole genome shotgun (WGS) entry which is preliminary data.</text>
</comment>
<proteinExistence type="predicted"/>
<name>A0A7Y0AKC8_9FLAO</name>
<organism evidence="2 3">
    <name type="scientific">Chryseobacterium antibioticum</name>
    <dbReference type="NCBI Taxonomy" id="2728847"/>
    <lineage>
        <taxon>Bacteria</taxon>
        <taxon>Pseudomonadati</taxon>
        <taxon>Bacteroidota</taxon>
        <taxon>Flavobacteriia</taxon>
        <taxon>Flavobacteriales</taxon>
        <taxon>Weeksellaceae</taxon>
        <taxon>Chryseobacterium group</taxon>
        <taxon>Chryseobacterium</taxon>
    </lineage>
</organism>
<evidence type="ECO:0000313" key="2">
    <source>
        <dbReference type="EMBL" id="NML68720.1"/>
    </source>
</evidence>
<sequence>MNFKDINIGLMVSKRVLECDVDITRLCKFFNCSSEDILNMYNSRSLDSEILLKWCKILEYDFFRFYSQNLILYSPASADNKTKKNKENSKMHYFRKNIYTREVIDFMLEMVENGEKTKKQIIEEYNIPKTTLYKWIEKNRK</sequence>
<dbReference type="SUPFAM" id="SSF46689">
    <property type="entry name" value="Homeodomain-like"/>
    <property type="match status" value="1"/>
</dbReference>
<dbReference type="GO" id="GO:0000150">
    <property type="term" value="F:DNA strand exchange activity"/>
    <property type="evidence" value="ECO:0007669"/>
    <property type="project" value="InterPro"/>
</dbReference>
<dbReference type="EMBL" id="JABBGI010000002">
    <property type="protein sequence ID" value="NML68720.1"/>
    <property type="molecule type" value="Genomic_DNA"/>
</dbReference>
<dbReference type="InterPro" id="IPR009057">
    <property type="entry name" value="Homeodomain-like_sf"/>
</dbReference>
<dbReference type="Proteomes" id="UP000544054">
    <property type="component" value="Unassembled WGS sequence"/>
</dbReference>
<dbReference type="Gene3D" id="1.10.10.60">
    <property type="entry name" value="Homeodomain-like"/>
    <property type="match status" value="1"/>
</dbReference>
<dbReference type="InterPro" id="IPR006120">
    <property type="entry name" value="Resolvase_HTH_dom"/>
</dbReference>
<accession>A0A7Y0AKC8</accession>